<keyword evidence="10" id="KW-1185">Reference proteome</keyword>
<name>A0A9X2K9A0_9ACTN</name>
<dbReference type="AlphaFoldDB" id="A0A9X2K9A0"/>
<dbReference type="Proteomes" id="UP001139648">
    <property type="component" value="Unassembled WGS sequence"/>
</dbReference>
<evidence type="ECO:0000256" key="1">
    <source>
        <dbReference type="ARBA" id="ARBA00010641"/>
    </source>
</evidence>
<dbReference type="SUPFAM" id="SSF88946">
    <property type="entry name" value="Sigma2 domain of RNA polymerase sigma factors"/>
    <property type="match status" value="1"/>
</dbReference>
<evidence type="ECO:0000313" key="9">
    <source>
        <dbReference type="EMBL" id="MCP2361601.1"/>
    </source>
</evidence>
<organism evidence="9 10">
    <name type="scientific">Nonomuraea thailandensis</name>
    <dbReference type="NCBI Taxonomy" id="1188745"/>
    <lineage>
        <taxon>Bacteria</taxon>
        <taxon>Bacillati</taxon>
        <taxon>Actinomycetota</taxon>
        <taxon>Actinomycetes</taxon>
        <taxon>Streptosporangiales</taxon>
        <taxon>Streptosporangiaceae</taxon>
        <taxon>Nonomuraea</taxon>
    </lineage>
</organism>
<evidence type="ECO:0000259" key="6">
    <source>
        <dbReference type="Pfam" id="PF04542"/>
    </source>
</evidence>
<dbReference type="GO" id="GO:0006352">
    <property type="term" value="P:DNA-templated transcription initiation"/>
    <property type="evidence" value="ECO:0007669"/>
    <property type="project" value="InterPro"/>
</dbReference>
<sequence length="474" mass="51776">MDRLEPEGSVSGTPGTAADAGPLPRVDADARTRLRAEPGSRLCTDADARTRLRAEPGSRLCTDADVERLLRVEAPQVLGALVRRFGRFEIAEDAVQEALLAASRSWPADGVPDNPRSWLIRIGYRRMVDLLRADQARRRREREAGVAALAMQEPARHPGPAQETDDSLALLLLCCHPALSATSQVALTLRAVGGLTTAEIAHAYGTAENTMGTRISRAKQQLARAGARFTPPTDADRDSRMAAVTQVLYLIFNEGYTASTGDRLARVDLTGEAIRLTRMLHASQPADSEVAGLLALMLLTEARRPARTGGHDELVPLDEQDRTRWNAALIREGTELIDSVWSRREAGPYQLQAAIAAVHAAAAAPEQTDWPQIAALYLWLERLNPTPPVRLSRVVAVAKAYGPPRGLALLDDLNRRFRLDQDPLIRQRERAVRAHLLRMTGDAAGAARLYREAAALTGNLVEQRYLLDQADLLG</sequence>
<dbReference type="Pfam" id="PF20239">
    <property type="entry name" value="DUF6596"/>
    <property type="match status" value="1"/>
</dbReference>
<evidence type="ECO:0000256" key="2">
    <source>
        <dbReference type="ARBA" id="ARBA00023015"/>
    </source>
</evidence>
<dbReference type="Pfam" id="PF08281">
    <property type="entry name" value="Sigma70_r4_2"/>
    <property type="match status" value="1"/>
</dbReference>
<evidence type="ECO:0000313" key="10">
    <source>
        <dbReference type="Proteomes" id="UP001139648"/>
    </source>
</evidence>
<evidence type="ECO:0000256" key="5">
    <source>
        <dbReference type="SAM" id="MobiDB-lite"/>
    </source>
</evidence>
<dbReference type="PANTHER" id="PTHR47756">
    <property type="entry name" value="BLL6612 PROTEIN-RELATED"/>
    <property type="match status" value="1"/>
</dbReference>
<dbReference type="SUPFAM" id="SSF88659">
    <property type="entry name" value="Sigma3 and sigma4 domains of RNA polymerase sigma factors"/>
    <property type="match status" value="1"/>
</dbReference>
<dbReference type="InterPro" id="IPR036388">
    <property type="entry name" value="WH-like_DNA-bd_sf"/>
</dbReference>
<evidence type="ECO:0000256" key="3">
    <source>
        <dbReference type="ARBA" id="ARBA00023082"/>
    </source>
</evidence>
<evidence type="ECO:0000256" key="4">
    <source>
        <dbReference type="ARBA" id="ARBA00023163"/>
    </source>
</evidence>
<dbReference type="RefSeq" id="WP_253751084.1">
    <property type="nucleotide sequence ID" value="NZ_BAABKA010000064.1"/>
</dbReference>
<keyword evidence="4" id="KW-0804">Transcription</keyword>
<comment type="caution">
    <text evidence="9">The sequence shown here is derived from an EMBL/GenBank/DDBJ whole genome shotgun (WGS) entry which is preliminary data.</text>
</comment>
<feature type="domain" description="RNA polymerase sigma factor 70 region 4 type 2" evidence="7">
    <location>
        <begin position="171"/>
        <end position="222"/>
    </location>
</feature>
<proteinExistence type="inferred from homology"/>
<dbReference type="Gene3D" id="1.10.1740.10">
    <property type="match status" value="1"/>
</dbReference>
<dbReference type="NCBIfam" id="TIGR02937">
    <property type="entry name" value="sigma70-ECF"/>
    <property type="match status" value="1"/>
</dbReference>
<dbReference type="InterPro" id="IPR007627">
    <property type="entry name" value="RNA_pol_sigma70_r2"/>
</dbReference>
<keyword evidence="2" id="KW-0805">Transcription regulation</keyword>
<gene>
    <name evidence="9" type="ORF">HD597_008621</name>
</gene>
<dbReference type="GO" id="GO:0016987">
    <property type="term" value="F:sigma factor activity"/>
    <property type="evidence" value="ECO:0007669"/>
    <property type="project" value="UniProtKB-KW"/>
</dbReference>
<dbReference type="Gene3D" id="1.10.10.10">
    <property type="entry name" value="Winged helix-like DNA-binding domain superfamily/Winged helix DNA-binding domain"/>
    <property type="match status" value="1"/>
</dbReference>
<evidence type="ECO:0000259" key="7">
    <source>
        <dbReference type="Pfam" id="PF08281"/>
    </source>
</evidence>
<reference evidence="9" key="1">
    <citation type="submission" date="2022-06" db="EMBL/GenBank/DDBJ databases">
        <title>Sequencing the genomes of 1000 actinobacteria strains.</title>
        <authorList>
            <person name="Klenk H.-P."/>
        </authorList>
    </citation>
    <scope>NUCLEOTIDE SEQUENCE</scope>
    <source>
        <strain evidence="9">DSM 46694</strain>
    </source>
</reference>
<feature type="region of interest" description="Disordered" evidence="5">
    <location>
        <begin position="1"/>
        <end position="31"/>
    </location>
</feature>
<dbReference type="PANTHER" id="PTHR47756:SF2">
    <property type="entry name" value="BLL6612 PROTEIN"/>
    <property type="match status" value="1"/>
</dbReference>
<feature type="domain" description="RNA polymerase sigma-70 region 2" evidence="6">
    <location>
        <begin position="73"/>
        <end position="135"/>
    </location>
</feature>
<comment type="similarity">
    <text evidence="1">Belongs to the sigma-70 factor family. ECF subfamily.</text>
</comment>
<dbReference type="InterPro" id="IPR014284">
    <property type="entry name" value="RNA_pol_sigma-70_dom"/>
</dbReference>
<accession>A0A9X2K9A0</accession>
<dbReference type="EMBL" id="JAMZEB010000002">
    <property type="protein sequence ID" value="MCP2361601.1"/>
    <property type="molecule type" value="Genomic_DNA"/>
</dbReference>
<dbReference type="Pfam" id="PF04542">
    <property type="entry name" value="Sigma70_r2"/>
    <property type="match status" value="1"/>
</dbReference>
<dbReference type="InterPro" id="IPR046531">
    <property type="entry name" value="DUF6596"/>
</dbReference>
<keyword evidence="3" id="KW-0731">Sigma factor</keyword>
<dbReference type="GO" id="GO:0003677">
    <property type="term" value="F:DNA binding"/>
    <property type="evidence" value="ECO:0007669"/>
    <property type="project" value="InterPro"/>
</dbReference>
<evidence type="ECO:0000259" key="8">
    <source>
        <dbReference type="Pfam" id="PF20239"/>
    </source>
</evidence>
<dbReference type="InterPro" id="IPR013325">
    <property type="entry name" value="RNA_pol_sigma_r2"/>
</dbReference>
<protein>
    <submittedName>
        <fullName evidence="9">RNA polymerase sigma factor (Sigma-70 family)</fullName>
    </submittedName>
</protein>
<dbReference type="InterPro" id="IPR013249">
    <property type="entry name" value="RNA_pol_sigma70_r4_t2"/>
</dbReference>
<feature type="domain" description="DUF6596" evidence="8">
    <location>
        <begin position="240"/>
        <end position="338"/>
    </location>
</feature>
<dbReference type="InterPro" id="IPR013324">
    <property type="entry name" value="RNA_pol_sigma_r3/r4-like"/>
</dbReference>